<feature type="compositionally biased region" description="Basic and acidic residues" evidence="1">
    <location>
        <begin position="74"/>
        <end position="87"/>
    </location>
</feature>
<feature type="domain" description="ATPase AAA-type core" evidence="3">
    <location>
        <begin position="127"/>
        <end position="458"/>
    </location>
</feature>
<accession>A0A5B8C869</accession>
<dbReference type="InterPro" id="IPR027417">
    <property type="entry name" value="P-loop_NTPase"/>
</dbReference>
<sequence length="522" mass="58253">MPDPHDPEQEQEQEQAVGSRLGPDWVGLDRRRMTIRQDDYVRRMRDAAMREAEELKRAEEAFRRFDADLSDEESSAHRGVAKDARPDDSDDPATPQKRRRPKLLVTRFHAENLKSLAGRHEVPLAPLTLVYGPNSAGKSTVLNGLRLFMHAVDAGRFDALGLWRRAFPDVRPESVITWERQGEDVPFSQTRTLKLGVDYRISGSDSVATAELGFQSSDVGPWQSSAMGANLQELTHKEFFLNYEAADRVDSSSYGNVEPKWEVREWTGAEAAGADPRDVDHDLFGHANAELKRALFRLAGQLTHFGPHRGAPEGKYTPVGLDDIAGPDTWGVAGAPSRRIAGFEVQELLNQALEQLEIDHRFEPVFRAEGGTVSISDWQLVDSRSGAPVSLAEVGYGVSQLLPIIDVCLRATQRIICIEEPELHLHPRLQAKLGNLLALSVLRRGNQLIVETHSESLLLRVRRLVRQGKLHHDDVAVLYVDNIDGEGAHVRRLRLGEQGELLDPWPTGFFDDTLEDVLGGWG</sequence>
<evidence type="ECO:0000313" key="5">
    <source>
        <dbReference type="Proteomes" id="UP000314616"/>
    </source>
</evidence>
<dbReference type="Proteomes" id="UP000314616">
    <property type="component" value="Chromosome"/>
</dbReference>
<evidence type="ECO:0000313" key="4">
    <source>
        <dbReference type="EMBL" id="QDC26297.1"/>
    </source>
</evidence>
<dbReference type="InterPro" id="IPR051396">
    <property type="entry name" value="Bact_Antivir_Def_Nuclease"/>
</dbReference>
<dbReference type="GO" id="GO:0005524">
    <property type="term" value="F:ATP binding"/>
    <property type="evidence" value="ECO:0007669"/>
    <property type="project" value="InterPro"/>
</dbReference>
<evidence type="ECO:0000259" key="3">
    <source>
        <dbReference type="Pfam" id="PF13304"/>
    </source>
</evidence>
<dbReference type="SUPFAM" id="SSF52540">
    <property type="entry name" value="P-loop containing nucleoside triphosphate hydrolases"/>
    <property type="match status" value="1"/>
</dbReference>
<dbReference type="PANTHER" id="PTHR43581">
    <property type="entry name" value="ATP/GTP PHOSPHATASE"/>
    <property type="match status" value="1"/>
</dbReference>
<dbReference type="Pfam" id="PF13304">
    <property type="entry name" value="AAA_21"/>
    <property type="match status" value="1"/>
</dbReference>
<proteinExistence type="predicted"/>
<name>A0A5B8C869_9MICO</name>
<dbReference type="PANTHER" id="PTHR43581:SF2">
    <property type="entry name" value="EXCINUCLEASE ATPASE SUBUNIT"/>
    <property type="match status" value="1"/>
</dbReference>
<dbReference type="KEGG" id="gyu:FE374_18280"/>
<dbReference type="Gene3D" id="3.40.50.300">
    <property type="entry name" value="P-loop containing nucleotide triphosphate hydrolases"/>
    <property type="match status" value="2"/>
</dbReference>
<dbReference type="InterPro" id="IPR003959">
    <property type="entry name" value="ATPase_AAA_core"/>
</dbReference>
<gene>
    <name evidence="4" type="ORF">FE374_18280</name>
</gene>
<reference evidence="4 5" key="1">
    <citation type="submission" date="2019-05" db="EMBL/GenBank/DDBJ databases">
        <title>Georgenia *** sp. nov., and Georgenia *** sp. nov., isolated from the intestinal contents of plateau pika (Ochotona curzoniae) in the Qinghai-Tibet plateau of China.</title>
        <authorList>
            <person name="Tian Z."/>
        </authorList>
    </citation>
    <scope>NUCLEOTIDE SEQUENCE [LARGE SCALE GENOMIC DNA]</scope>
    <source>
        <strain evidence="4 5">Z443</strain>
    </source>
</reference>
<dbReference type="InterPro" id="IPR022532">
    <property type="entry name" value="DUF3696"/>
</dbReference>
<dbReference type="GO" id="GO:0016887">
    <property type="term" value="F:ATP hydrolysis activity"/>
    <property type="evidence" value="ECO:0007669"/>
    <property type="project" value="InterPro"/>
</dbReference>
<dbReference type="Pfam" id="PF12476">
    <property type="entry name" value="DUF3696"/>
    <property type="match status" value="1"/>
</dbReference>
<feature type="region of interest" description="Disordered" evidence="1">
    <location>
        <begin position="66"/>
        <end position="102"/>
    </location>
</feature>
<feature type="region of interest" description="Disordered" evidence="1">
    <location>
        <begin position="1"/>
        <end position="29"/>
    </location>
</feature>
<dbReference type="OrthoDB" id="3237462at2"/>
<dbReference type="RefSeq" id="WP_139930902.1">
    <property type="nucleotide sequence ID" value="NZ_CP040915.1"/>
</dbReference>
<dbReference type="AlphaFoldDB" id="A0A5B8C869"/>
<dbReference type="EMBL" id="CP040915">
    <property type="protein sequence ID" value="QDC26297.1"/>
    <property type="molecule type" value="Genomic_DNA"/>
</dbReference>
<feature type="domain" description="DUF3696" evidence="2">
    <location>
        <begin position="471"/>
        <end position="517"/>
    </location>
</feature>
<organism evidence="4 5">
    <name type="scientific">Georgenia yuyongxinii</name>
    <dbReference type="NCBI Taxonomy" id="2589797"/>
    <lineage>
        <taxon>Bacteria</taxon>
        <taxon>Bacillati</taxon>
        <taxon>Actinomycetota</taxon>
        <taxon>Actinomycetes</taxon>
        <taxon>Micrococcales</taxon>
        <taxon>Bogoriellaceae</taxon>
        <taxon>Georgenia</taxon>
    </lineage>
</organism>
<evidence type="ECO:0000256" key="1">
    <source>
        <dbReference type="SAM" id="MobiDB-lite"/>
    </source>
</evidence>
<protein>
    <submittedName>
        <fullName evidence="4">Uncharacterized protein</fullName>
    </submittedName>
</protein>
<evidence type="ECO:0000259" key="2">
    <source>
        <dbReference type="Pfam" id="PF12476"/>
    </source>
</evidence>